<proteinExistence type="inferred from homology"/>
<dbReference type="GO" id="GO:0000287">
    <property type="term" value="F:magnesium ion binding"/>
    <property type="evidence" value="ECO:0007669"/>
    <property type="project" value="InterPro"/>
</dbReference>
<dbReference type="GO" id="GO:0008897">
    <property type="term" value="F:holo-[acyl-carrier-protein] synthase activity"/>
    <property type="evidence" value="ECO:0007669"/>
    <property type="project" value="InterPro"/>
</dbReference>
<dbReference type="GO" id="GO:0005829">
    <property type="term" value="C:cytosol"/>
    <property type="evidence" value="ECO:0007669"/>
    <property type="project" value="TreeGrafter"/>
</dbReference>
<dbReference type="GO" id="GO:0019878">
    <property type="term" value="P:lysine biosynthetic process via aminoadipic acid"/>
    <property type="evidence" value="ECO:0007669"/>
    <property type="project" value="TreeGrafter"/>
</dbReference>
<comment type="caution">
    <text evidence="4">The sequence shown here is derived from an EMBL/GenBank/DDBJ whole genome shotgun (WGS) entry which is preliminary data.</text>
</comment>
<dbReference type="Proteomes" id="UP000586254">
    <property type="component" value="Unassembled WGS sequence"/>
</dbReference>
<comment type="similarity">
    <text evidence="1">Belongs to the P-Pant transferase superfamily. Gsp/Sfp/HetI/AcpT family.</text>
</comment>
<dbReference type="Pfam" id="PF01648">
    <property type="entry name" value="ACPS"/>
    <property type="match status" value="1"/>
</dbReference>
<evidence type="ECO:0000313" key="5">
    <source>
        <dbReference type="Proteomes" id="UP000586254"/>
    </source>
</evidence>
<sequence length="195" mass="22524">MIDVYTLDTHFFSVTGKTVHVEMLLNKIFEKKGLPVPVKVEKNRYGKPFLKEYPSLHFNGSHSGDYLVCAMSQNPVGVDVQRIDRTKRMMSLAKRFMSPGEVRGLEALDDEKRTQAFYRLWAQKESYMKYRGLGFALPLSAFEIQQKGEEYQILDEGCQTGGVSLRRLELASDYELWVCGEEDEVRKIEFGVYEE</sequence>
<evidence type="ECO:0000259" key="3">
    <source>
        <dbReference type="Pfam" id="PF01648"/>
    </source>
</evidence>
<gene>
    <name evidence="4" type="ORF">H0N91_07450</name>
</gene>
<evidence type="ECO:0000256" key="2">
    <source>
        <dbReference type="ARBA" id="ARBA00022679"/>
    </source>
</evidence>
<dbReference type="AlphaFoldDB" id="A0A1I5N4Z4"/>
<dbReference type="PANTHER" id="PTHR12215">
    <property type="entry name" value="PHOSPHOPANTETHEINE TRANSFERASE"/>
    <property type="match status" value="1"/>
</dbReference>
<accession>A0A1I5N4Z4</accession>
<evidence type="ECO:0000313" key="4">
    <source>
        <dbReference type="EMBL" id="NZA37981.1"/>
    </source>
</evidence>
<organism evidence="4 5">
    <name type="scientific">Eubacterium callanderi</name>
    <dbReference type="NCBI Taxonomy" id="53442"/>
    <lineage>
        <taxon>Bacteria</taxon>
        <taxon>Bacillati</taxon>
        <taxon>Bacillota</taxon>
        <taxon>Clostridia</taxon>
        <taxon>Eubacteriales</taxon>
        <taxon>Eubacteriaceae</taxon>
        <taxon>Eubacterium</taxon>
    </lineage>
</organism>
<dbReference type="InterPro" id="IPR037143">
    <property type="entry name" value="4-PPantetheinyl_Trfase_dom_sf"/>
</dbReference>
<dbReference type="PANTHER" id="PTHR12215:SF10">
    <property type="entry name" value="L-AMINOADIPATE-SEMIALDEHYDE DEHYDROGENASE-PHOSPHOPANTETHEINYL TRANSFERASE"/>
    <property type="match status" value="1"/>
</dbReference>
<reference evidence="4 5" key="1">
    <citation type="submission" date="2020-07" db="EMBL/GenBank/DDBJ databases">
        <title>Organ Donor 1.</title>
        <authorList>
            <person name="Marsh A.J."/>
            <person name="Azcarate-Peril M.A."/>
        </authorList>
    </citation>
    <scope>NUCLEOTIDE SEQUENCE [LARGE SCALE GENOMIC DNA]</scope>
    <source>
        <strain evidence="4 5">AMC0717</strain>
    </source>
</reference>
<protein>
    <submittedName>
        <fullName evidence="4">4'-phosphopantetheinyl transferase superfamily protein</fullName>
    </submittedName>
</protein>
<dbReference type="RefSeq" id="WP_177190800.1">
    <property type="nucleotide sequence ID" value="NZ_FOWI01000007.1"/>
</dbReference>
<dbReference type="EMBL" id="JACCKS010000007">
    <property type="protein sequence ID" value="NZA37981.1"/>
    <property type="molecule type" value="Genomic_DNA"/>
</dbReference>
<dbReference type="InterPro" id="IPR008278">
    <property type="entry name" value="4-PPantetheinyl_Trfase_dom"/>
</dbReference>
<dbReference type="SUPFAM" id="SSF56214">
    <property type="entry name" value="4'-phosphopantetheinyl transferase"/>
    <property type="match status" value="2"/>
</dbReference>
<dbReference type="Gene3D" id="3.90.470.20">
    <property type="entry name" value="4'-phosphopantetheinyl transferase domain"/>
    <property type="match status" value="2"/>
</dbReference>
<feature type="domain" description="4'-phosphopantetheinyl transferase" evidence="3">
    <location>
        <begin position="75"/>
        <end position="159"/>
    </location>
</feature>
<keyword evidence="2 4" id="KW-0808">Transferase</keyword>
<evidence type="ECO:0000256" key="1">
    <source>
        <dbReference type="ARBA" id="ARBA00010990"/>
    </source>
</evidence>
<name>A0A1I5N4Z4_9FIRM</name>
<dbReference type="InterPro" id="IPR050559">
    <property type="entry name" value="P-Pant_transferase_sf"/>
</dbReference>